<dbReference type="InterPro" id="IPR010640">
    <property type="entry name" value="Low_temperature_requirement_A"/>
</dbReference>
<evidence type="ECO:0000256" key="1">
    <source>
        <dbReference type="SAM" id="Phobius"/>
    </source>
</evidence>
<protein>
    <submittedName>
        <fullName evidence="2">Low temperature requirement protein A</fullName>
    </submittedName>
</protein>
<evidence type="ECO:0000313" key="3">
    <source>
        <dbReference type="Proteomes" id="UP000480312"/>
    </source>
</evidence>
<feature type="transmembrane region" description="Helical" evidence="1">
    <location>
        <begin position="209"/>
        <end position="229"/>
    </location>
</feature>
<accession>A0A7C9P462</accession>
<feature type="transmembrane region" description="Helical" evidence="1">
    <location>
        <begin position="30"/>
        <end position="47"/>
    </location>
</feature>
<feature type="transmembrane region" description="Helical" evidence="1">
    <location>
        <begin position="241"/>
        <end position="259"/>
    </location>
</feature>
<dbReference type="AlphaFoldDB" id="A0A7C9P462"/>
<dbReference type="Pfam" id="PF06772">
    <property type="entry name" value="LtrA"/>
    <property type="match status" value="1"/>
</dbReference>
<feature type="transmembrane region" description="Helical" evidence="1">
    <location>
        <begin position="53"/>
        <end position="70"/>
    </location>
</feature>
<feature type="transmembrane region" description="Helical" evidence="1">
    <location>
        <begin position="279"/>
        <end position="304"/>
    </location>
</feature>
<gene>
    <name evidence="2" type="ORF">GPL32_12165</name>
</gene>
<keyword evidence="1" id="KW-0812">Transmembrane</keyword>
<dbReference type="PANTHER" id="PTHR36840:SF1">
    <property type="entry name" value="BLL5714 PROTEIN"/>
    <property type="match status" value="1"/>
</dbReference>
<proteinExistence type="predicted"/>
<dbReference type="RefSeq" id="WP_162219120.1">
    <property type="nucleotide sequence ID" value="NZ_JAAEHK010000016.1"/>
</dbReference>
<organism evidence="2 3">
    <name type="scientific">Vreelandella alkaliphila</name>
    <dbReference type="NCBI Taxonomy" id="272774"/>
    <lineage>
        <taxon>Bacteria</taxon>
        <taxon>Pseudomonadati</taxon>
        <taxon>Pseudomonadota</taxon>
        <taxon>Gammaproteobacteria</taxon>
        <taxon>Oceanospirillales</taxon>
        <taxon>Halomonadaceae</taxon>
        <taxon>Vreelandella</taxon>
    </lineage>
</organism>
<feature type="transmembrane region" description="Helical" evidence="1">
    <location>
        <begin position="369"/>
        <end position="388"/>
    </location>
</feature>
<reference evidence="2 3" key="1">
    <citation type="submission" date="2020-01" db="EMBL/GenBank/DDBJ databases">
        <title>Whole genome sequencing of Halomonas alkaliphila strain LS44.</title>
        <authorList>
            <person name="Kumar S."/>
            <person name="Paul D."/>
            <person name="Shouche Y."/>
            <person name="Suryavanshi M.V."/>
        </authorList>
    </citation>
    <scope>NUCLEOTIDE SEQUENCE [LARGE SCALE GENOMIC DNA]</scope>
    <source>
        <strain evidence="2 3">LS44</strain>
    </source>
</reference>
<feature type="transmembrane region" description="Helical" evidence="1">
    <location>
        <begin position="169"/>
        <end position="188"/>
    </location>
</feature>
<feature type="transmembrane region" description="Helical" evidence="1">
    <location>
        <begin position="310"/>
        <end position="330"/>
    </location>
</feature>
<name>A0A7C9P462_9GAMM</name>
<keyword evidence="1" id="KW-1133">Transmembrane helix</keyword>
<dbReference type="OrthoDB" id="7698234at2"/>
<comment type="caution">
    <text evidence="2">The sequence shown here is derived from an EMBL/GenBank/DDBJ whole genome shotgun (WGS) entry which is preliminary data.</text>
</comment>
<dbReference type="PANTHER" id="PTHR36840">
    <property type="entry name" value="BLL5714 PROTEIN"/>
    <property type="match status" value="1"/>
</dbReference>
<keyword evidence="1" id="KW-0472">Membrane</keyword>
<dbReference type="Proteomes" id="UP000480312">
    <property type="component" value="Unassembled WGS sequence"/>
</dbReference>
<dbReference type="EMBL" id="JAAEHK010000016">
    <property type="protein sequence ID" value="NDL71256.1"/>
    <property type="molecule type" value="Genomic_DNA"/>
</dbReference>
<feature type="transmembrane region" description="Helical" evidence="1">
    <location>
        <begin position="342"/>
        <end position="363"/>
    </location>
</feature>
<evidence type="ECO:0000313" key="2">
    <source>
        <dbReference type="EMBL" id="NDL71256.1"/>
    </source>
</evidence>
<sequence length="398" mass="44695">MTLRNFPVWRQPRHHMDAEDANDHVHWVELFFDLVHVVTIFMLGNFLSSHLDIHGFLVFSAIFLAVFFAWADSSVYNSLYISTDIPHRMLMALQIVTMMVIAAAIPEILEGGWVYFALGYAFNRALTAYLYWRARRVGAETTSLAAEQGRNFFILAGLFALSAVLPRPLAYWVFGAGIVLIQLQYMLPRVGTLRFERFRPRLHHIAERFGLLMLILLGEGFFKLVVTLSEKGIRTVGPDTLVNFIMGGLSLFALAWIYFDCVGNAQPKSRKTSFTVTYWLTHIAIMWSAVLIGVALAGEVYVGFMEPYPMGYGMIGSLGLIVFLGALWILQHTVEGRDITRRYHSAGVRVFGIATALLLFVIFPNVPSIVANLVWGVALFSQVAVPFYRAVRDGGVQA</sequence>